<feature type="domain" description="HTH araC/xylS-type" evidence="4">
    <location>
        <begin position="159"/>
        <end position="259"/>
    </location>
</feature>
<evidence type="ECO:0000259" key="4">
    <source>
        <dbReference type="PROSITE" id="PS01124"/>
    </source>
</evidence>
<accession>A0A9E2W848</accession>
<reference evidence="5" key="1">
    <citation type="submission" date="2021-06" db="EMBL/GenBank/DDBJ databases">
        <authorList>
            <person name="Huq M.A."/>
        </authorList>
    </citation>
    <scope>NUCLEOTIDE SEQUENCE</scope>
    <source>
        <strain evidence="5">MAH-26</strain>
    </source>
</reference>
<organism evidence="5 6">
    <name type="scientific">Pinibacter aurantiacus</name>
    <dbReference type="NCBI Taxonomy" id="2851599"/>
    <lineage>
        <taxon>Bacteria</taxon>
        <taxon>Pseudomonadati</taxon>
        <taxon>Bacteroidota</taxon>
        <taxon>Chitinophagia</taxon>
        <taxon>Chitinophagales</taxon>
        <taxon>Chitinophagaceae</taxon>
        <taxon>Pinibacter</taxon>
    </lineage>
</organism>
<comment type="caution">
    <text evidence="5">The sequence shown here is derived from an EMBL/GenBank/DDBJ whole genome shotgun (WGS) entry which is preliminary data.</text>
</comment>
<dbReference type="RefSeq" id="WP_217791569.1">
    <property type="nucleotide sequence ID" value="NZ_JAHSPG010000008.1"/>
</dbReference>
<dbReference type="PANTHER" id="PTHR46796">
    <property type="entry name" value="HTH-TYPE TRANSCRIPTIONAL ACTIVATOR RHAS-RELATED"/>
    <property type="match status" value="1"/>
</dbReference>
<dbReference type="PANTHER" id="PTHR46796:SF13">
    <property type="entry name" value="HTH-TYPE TRANSCRIPTIONAL ACTIVATOR RHAS"/>
    <property type="match status" value="1"/>
</dbReference>
<proteinExistence type="predicted"/>
<sequence length="268" mass="31078">MYYQTFPSSPLLAPYVRFFWALEGEACEDVPYTHRTMANGCPELVFHYKGRFEEITKQGDTEKSFIIGIQGQSQIFRRFSISENFGIFGAFLYPFAIPKLFGFDTAEINNSFVDWQDLTVIKDSDLCENMMNAKDNLQRASILSLFLEARVKQSNISSPAIFYCINEIIAQKGLTNVQQLAKGCFLSERQFERKFKQFSGFSPKLFSRIARFENVLNYYGKRGLSLTQIAYNAGYYDQSHFIRDFKEFSGHHPSRYFFGEAEGTEWKQ</sequence>
<evidence type="ECO:0000256" key="2">
    <source>
        <dbReference type="ARBA" id="ARBA00023125"/>
    </source>
</evidence>
<dbReference type="InterPro" id="IPR050204">
    <property type="entry name" value="AraC_XylS_family_regulators"/>
</dbReference>
<keyword evidence="2" id="KW-0238">DNA-binding</keyword>
<gene>
    <name evidence="5" type="ORF">KTO63_12200</name>
</gene>
<dbReference type="Pfam" id="PF20240">
    <property type="entry name" value="DUF6597"/>
    <property type="match status" value="1"/>
</dbReference>
<evidence type="ECO:0000256" key="3">
    <source>
        <dbReference type="ARBA" id="ARBA00023163"/>
    </source>
</evidence>
<dbReference type="EMBL" id="JAHSPG010000008">
    <property type="protein sequence ID" value="MBV4357916.1"/>
    <property type="molecule type" value="Genomic_DNA"/>
</dbReference>
<dbReference type="Pfam" id="PF12833">
    <property type="entry name" value="HTH_18"/>
    <property type="match status" value="1"/>
</dbReference>
<evidence type="ECO:0000313" key="5">
    <source>
        <dbReference type="EMBL" id="MBV4357916.1"/>
    </source>
</evidence>
<evidence type="ECO:0000256" key="1">
    <source>
        <dbReference type="ARBA" id="ARBA00023015"/>
    </source>
</evidence>
<dbReference type="AlphaFoldDB" id="A0A9E2W848"/>
<dbReference type="SMART" id="SM00342">
    <property type="entry name" value="HTH_ARAC"/>
    <property type="match status" value="1"/>
</dbReference>
<keyword evidence="3" id="KW-0804">Transcription</keyword>
<dbReference type="InterPro" id="IPR018060">
    <property type="entry name" value="HTH_AraC"/>
</dbReference>
<name>A0A9E2W848_9BACT</name>
<dbReference type="Proteomes" id="UP000812270">
    <property type="component" value="Unassembled WGS sequence"/>
</dbReference>
<keyword evidence="1" id="KW-0805">Transcription regulation</keyword>
<dbReference type="GO" id="GO:0003700">
    <property type="term" value="F:DNA-binding transcription factor activity"/>
    <property type="evidence" value="ECO:0007669"/>
    <property type="project" value="InterPro"/>
</dbReference>
<evidence type="ECO:0000313" key="6">
    <source>
        <dbReference type="Proteomes" id="UP000812270"/>
    </source>
</evidence>
<protein>
    <submittedName>
        <fullName evidence="5">Helix-turn-helix domain-containing protein</fullName>
    </submittedName>
</protein>
<dbReference type="PROSITE" id="PS01124">
    <property type="entry name" value="HTH_ARAC_FAMILY_2"/>
    <property type="match status" value="1"/>
</dbReference>
<keyword evidence="6" id="KW-1185">Reference proteome</keyword>
<dbReference type="InterPro" id="IPR046532">
    <property type="entry name" value="DUF6597"/>
</dbReference>
<dbReference type="GO" id="GO:0043565">
    <property type="term" value="F:sequence-specific DNA binding"/>
    <property type="evidence" value="ECO:0007669"/>
    <property type="project" value="InterPro"/>
</dbReference>